<dbReference type="Proteomes" id="UP001163823">
    <property type="component" value="Chromosome 11"/>
</dbReference>
<feature type="signal peptide" evidence="1">
    <location>
        <begin position="1"/>
        <end position="20"/>
    </location>
</feature>
<dbReference type="KEGG" id="qsa:O6P43_027175"/>
<keyword evidence="1" id="KW-0732">Signal</keyword>
<gene>
    <name evidence="2" type="ORF">O6P43_027175</name>
</gene>
<sequence length="108" mass="12314">MTSNLLILCSSHLMLRLIMSLYGPTPHNSFRWHRIYYWSVGEHSGHSPRHLDEAKVPCLSPGEKMSTSGVPLEAIGEYGVQISNIFIIYLLLHRQNNPHSWECGFPNP</sequence>
<dbReference type="AlphaFoldDB" id="A0AAD7L3U2"/>
<organism evidence="2 3">
    <name type="scientific">Quillaja saponaria</name>
    <name type="common">Soap bark tree</name>
    <dbReference type="NCBI Taxonomy" id="32244"/>
    <lineage>
        <taxon>Eukaryota</taxon>
        <taxon>Viridiplantae</taxon>
        <taxon>Streptophyta</taxon>
        <taxon>Embryophyta</taxon>
        <taxon>Tracheophyta</taxon>
        <taxon>Spermatophyta</taxon>
        <taxon>Magnoliopsida</taxon>
        <taxon>eudicotyledons</taxon>
        <taxon>Gunneridae</taxon>
        <taxon>Pentapetalae</taxon>
        <taxon>rosids</taxon>
        <taxon>fabids</taxon>
        <taxon>Fabales</taxon>
        <taxon>Quillajaceae</taxon>
        <taxon>Quillaja</taxon>
    </lineage>
</organism>
<evidence type="ECO:0000313" key="3">
    <source>
        <dbReference type="Proteomes" id="UP001163823"/>
    </source>
</evidence>
<reference evidence="2" key="1">
    <citation type="journal article" date="2023" name="Science">
        <title>Elucidation of the pathway for biosynthesis of saponin adjuvants from the soapbark tree.</title>
        <authorList>
            <person name="Reed J."/>
            <person name="Orme A."/>
            <person name="El-Demerdash A."/>
            <person name="Owen C."/>
            <person name="Martin L.B.B."/>
            <person name="Misra R.C."/>
            <person name="Kikuchi S."/>
            <person name="Rejzek M."/>
            <person name="Martin A.C."/>
            <person name="Harkess A."/>
            <person name="Leebens-Mack J."/>
            <person name="Louveau T."/>
            <person name="Stephenson M.J."/>
            <person name="Osbourn A."/>
        </authorList>
    </citation>
    <scope>NUCLEOTIDE SEQUENCE</scope>
    <source>
        <strain evidence="2">S10</strain>
    </source>
</reference>
<proteinExistence type="predicted"/>
<evidence type="ECO:0000256" key="1">
    <source>
        <dbReference type="SAM" id="SignalP"/>
    </source>
</evidence>
<comment type="caution">
    <text evidence="2">The sequence shown here is derived from an EMBL/GenBank/DDBJ whole genome shotgun (WGS) entry which is preliminary data.</text>
</comment>
<dbReference type="EMBL" id="JARAOO010000011">
    <property type="protein sequence ID" value="KAJ7951078.1"/>
    <property type="molecule type" value="Genomic_DNA"/>
</dbReference>
<name>A0AAD7L3U2_QUISA</name>
<keyword evidence="3" id="KW-1185">Reference proteome</keyword>
<evidence type="ECO:0000313" key="2">
    <source>
        <dbReference type="EMBL" id="KAJ7951078.1"/>
    </source>
</evidence>
<feature type="chain" id="PRO_5042245885" evidence="1">
    <location>
        <begin position="21"/>
        <end position="108"/>
    </location>
</feature>
<protein>
    <submittedName>
        <fullName evidence="2">Uncharacterized protein</fullName>
    </submittedName>
</protein>
<accession>A0AAD7L3U2</accession>